<dbReference type="Proteomes" id="UP000070107">
    <property type="component" value="Unassembled WGS sequence"/>
</dbReference>
<accession>A0A135I0Z8</accession>
<evidence type="ECO:0000313" key="1">
    <source>
        <dbReference type="EMBL" id="KXF79103.1"/>
    </source>
</evidence>
<dbReference type="GO" id="GO:0008671">
    <property type="term" value="F:2-dehydro-3-deoxygalactonokinase activity"/>
    <property type="evidence" value="ECO:0007669"/>
    <property type="project" value="InterPro"/>
</dbReference>
<dbReference type="InterPro" id="IPR042258">
    <property type="entry name" value="DGOK_N"/>
</dbReference>
<dbReference type="EMBL" id="LNTU01000001">
    <property type="protein sequence ID" value="KXF79103.1"/>
    <property type="molecule type" value="Genomic_DNA"/>
</dbReference>
<keyword evidence="2" id="KW-1185">Reference proteome</keyword>
<gene>
    <name evidence="1" type="ORF">ATN84_05060</name>
</gene>
<name>A0A135I0Z8_9HYPH</name>
<keyword evidence="1" id="KW-0418">Kinase</keyword>
<protein>
    <submittedName>
        <fullName evidence="1">2-dehydro-3-deoxygalactonokinase</fullName>
    </submittedName>
</protein>
<dbReference type="InterPro" id="IPR007729">
    <property type="entry name" value="DGOK"/>
</dbReference>
<dbReference type="Gene3D" id="3.30.420.300">
    <property type="entry name" value="2-keto-3-deoxy-galactonokinase, substrate binding domain"/>
    <property type="match status" value="1"/>
</dbReference>
<reference evidence="1 2" key="1">
    <citation type="submission" date="2015-11" db="EMBL/GenBank/DDBJ databases">
        <title>Draft genome sequence of Paramesorhizobium deserti A-3-E, a strain highly resistant to diverse beta-lactam antibiotics.</title>
        <authorList>
            <person name="Lv R."/>
            <person name="Yang X."/>
            <person name="Fang N."/>
            <person name="Guo J."/>
            <person name="Luo X."/>
            <person name="Peng F."/>
            <person name="Yang R."/>
            <person name="Cui Y."/>
            <person name="Fang C."/>
            <person name="Song Y."/>
        </authorList>
    </citation>
    <scope>NUCLEOTIDE SEQUENCE [LARGE SCALE GENOMIC DNA]</scope>
    <source>
        <strain evidence="1 2">A-3-E</strain>
    </source>
</reference>
<dbReference type="GO" id="GO:0034194">
    <property type="term" value="P:D-galactonate catabolic process"/>
    <property type="evidence" value="ECO:0007669"/>
    <property type="project" value="InterPro"/>
</dbReference>
<proteinExistence type="predicted"/>
<organism evidence="1 2">
    <name type="scientific">Paramesorhizobium deserti</name>
    <dbReference type="NCBI Taxonomy" id="1494590"/>
    <lineage>
        <taxon>Bacteria</taxon>
        <taxon>Pseudomonadati</taxon>
        <taxon>Pseudomonadota</taxon>
        <taxon>Alphaproteobacteria</taxon>
        <taxon>Hyphomicrobiales</taxon>
        <taxon>Phyllobacteriaceae</taxon>
        <taxon>Paramesorhizobium</taxon>
    </lineage>
</organism>
<evidence type="ECO:0000313" key="2">
    <source>
        <dbReference type="Proteomes" id="UP000070107"/>
    </source>
</evidence>
<dbReference type="Pfam" id="PF05035">
    <property type="entry name" value="DGOK"/>
    <property type="match status" value="1"/>
</dbReference>
<dbReference type="Gene3D" id="3.30.420.310">
    <property type="entry name" value="2-keto-3-deoxy-galactonokinase, C-terminal domain"/>
    <property type="match status" value="1"/>
</dbReference>
<comment type="caution">
    <text evidence="1">The sequence shown here is derived from an EMBL/GenBank/DDBJ whole genome shotgun (WGS) entry which is preliminary data.</text>
</comment>
<dbReference type="InterPro" id="IPR042257">
    <property type="entry name" value="DGOK_C"/>
</dbReference>
<dbReference type="STRING" id="1494590.ATN84_05060"/>
<dbReference type="AlphaFoldDB" id="A0A135I0Z8"/>
<sequence length="317" mass="33491">MFVSRDEEPAFAGADWGTSRFRLWLMDKAGNVLAERRSDDGLDASRASGFSQVLECHLAALGAPANLPVVVCGMAGSRQGWVEASYVDIPADPATILAASARIIDTKRDIRIVPGLAQQGAKPNVMRGEETQLLGLVHGKPGFSGLVAMPGTHSKWVHLEGGRVSRFSTYLTGELYALICSQSILRHSIGAAAESVDADHPGFATGLEQALAPDFSLLGTLFELRAAMLLNGQGEDEAAAKLSGMVIGSEAADARAKAPADIRTVQLIASGRMERLYRKALGAAGFDCETVDADDAVRKGLHAAATGLWFSSRKETA</sequence>
<keyword evidence="1" id="KW-0808">Transferase</keyword>